<proteinExistence type="predicted"/>
<dbReference type="GO" id="GO:0003677">
    <property type="term" value="F:DNA binding"/>
    <property type="evidence" value="ECO:0007669"/>
    <property type="project" value="InterPro"/>
</dbReference>
<dbReference type="Proteomes" id="UP000503162">
    <property type="component" value="Chromosome"/>
</dbReference>
<dbReference type="AlphaFoldDB" id="A0A6G8II87"/>
<reference evidence="2 3" key="1">
    <citation type="submission" date="2020-03" db="EMBL/GenBank/DDBJ databases">
        <title>Hydrogenophaga sp. nov. isolated from cyanobacterial mat.</title>
        <authorList>
            <person name="Thorat V."/>
            <person name="Kirdat K."/>
            <person name="Tiwarekar B."/>
            <person name="Costa E.D."/>
            <person name="Yadav A."/>
        </authorList>
    </citation>
    <scope>NUCLEOTIDE SEQUENCE [LARGE SCALE GENOMIC DNA]</scope>
    <source>
        <strain evidence="2 3">BA0156</strain>
    </source>
</reference>
<dbReference type="PANTHER" id="PTHR47515:SF1">
    <property type="entry name" value="BLR2054 PROTEIN"/>
    <property type="match status" value="1"/>
</dbReference>
<dbReference type="Pfam" id="PF13683">
    <property type="entry name" value="rve_3"/>
    <property type="match status" value="1"/>
</dbReference>
<evidence type="ECO:0000313" key="3">
    <source>
        <dbReference type="Proteomes" id="UP000503162"/>
    </source>
</evidence>
<dbReference type="NCBIfam" id="NF033516">
    <property type="entry name" value="transpos_IS3"/>
    <property type="match status" value="1"/>
</dbReference>
<sequence>MRKSRFSEEQMVAILREADRTSVAEAAKKHKVSEPSIYAWRKHFGQMDVADVKRLKTLEVENARLKKLLAERDLDIEVLKEINAKKLVSPQARREQVALACERGLSERRACGLIGLARSGLRYELRLPAKDAPVIAAMRALSAQYPRYGYRRIRIFLGRQGFELSWSRTHRLWRQAGLLVPRKRPRRRVASSRPRAYTPFKANAVWAYDFVFDTTAEGQQIKCLTVIDEYTRECLAIDVAGSIRSRRVVEVLSRLVSVHGAPLFMRSDNGPEFVSQAILEWISKSGIGTALNDPGKPWQNGADESFNGKLRDECLSLEWFRSRREAAVVIEAWRKHYNTVRPHSSLAYMTPHEFKQHQLHNPPIPNRAVLQE</sequence>
<keyword evidence="3" id="KW-1185">Reference proteome</keyword>
<feature type="domain" description="Integrase catalytic" evidence="1">
    <location>
        <begin position="195"/>
        <end position="359"/>
    </location>
</feature>
<dbReference type="Gene3D" id="3.30.420.10">
    <property type="entry name" value="Ribonuclease H-like superfamily/Ribonuclease H"/>
    <property type="match status" value="1"/>
</dbReference>
<dbReference type="GO" id="GO:0006313">
    <property type="term" value="P:DNA transposition"/>
    <property type="evidence" value="ECO:0007669"/>
    <property type="project" value="InterPro"/>
</dbReference>
<dbReference type="SUPFAM" id="SSF53098">
    <property type="entry name" value="Ribonuclease H-like"/>
    <property type="match status" value="1"/>
</dbReference>
<name>A0A6G8II87_9BURK</name>
<dbReference type="KEGG" id="hcz:G9Q37_11500"/>
<dbReference type="EMBL" id="CP049989">
    <property type="protein sequence ID" value="QIM52726.1"/>
    <property type="molecule type" value="Genomic_DNA"/>
</dbReference>
<protein>
    <submittedName>
        <fullName evidence="2">IS3 family transposase</fullName>
    </submittedName>
</protein>
<dbReference type="InterPro" id="IPR009057">
    <property type="entry name" value="Homeodomain-like_sf"/>
</dbReference>
<dbReference type="GO" id="GO:0015074">
    <property type="term" value="P:DNA integration"/>
    <property type="evidence" value="ECO:0007669"/>
    <property type="project" value="InterPro"/>
</dbReference>
<dbReference type="Pfam" id="PF13276">
    <property type="entry name" value="HTH_21"/>
    <property type="match status" value="1"/>
</dbReference>
<evidence type="ECO:0000259" key="1">
    <source>
        <dbReference type="PROSITE" id="PS50994"/>
    </source>
</evidence>
<dbReference type="SUPFAM" id="SSF46689">
    <property type="entry name" value="Homeodomain-like"/>
    <property type="match status" value="1"/>
</dbReference>
<dbReference type="Pfam" id="PF01527">
    <property type="entry name" value="HTH_Tnp_1"/>
    <property type="match status" value="1"/>
</dbReference>
<organism evidence="2 3">
    <name type="scientific">Hydrogenophaga crocea</name>
    <dbReference type="NCBI Taxonomy" id="2716225"/>
    <lineage>
        <taxon>Bacteria</taxon>
        <taxon>Pseudomonadati</taxon>
        <taxon>Pseudomonadota</taxon>
        <taxon>Betaproteobacteria</taxon>
        <taxon>Burkholderiales</taxon>
        <taxon>Comamonadaceae</taxon>
        <taxon>Hydrogenophaga</taxon>
    </lineage>
</organism>
<dbReference type="InterPro" id="IPR012337">
    <property type="entry name" value="RNaseH-like_sf"/>
</dbReference>
<accession>A0A6G8II87</accession>
<dbReference type="InterPro" id="IPR001584">
    <property type="entry name" value="Integrase_cat-core"/>
</dbReference>
<dbReference type="InterPro" id="IPR048020">
    <property type="entry name" value="Transpos_IS3"/>
</dbReference>
<dbReference type="InterPro" id="IPR036397">
    <property type="entry name" value="RNaseH_sf"/>
</dbReference>
<gene>
    <name evidence="2" type="ORF">G9Q37_11500</name>
</gene>
<dbReference type="PANTHER" id="PTHR47515">
    <property type="entry name" value="LOW CALCIUM RESPONSE LOCUS PROTEIN T"/>
    <property type="match status" value="1"/>
</dbReference>
<dbReference type="GO" id="GO:0004803">
    <property type="term" value="F:transposase activity"/>
    <property type="evidence" value="ECO:0007669"/>
    <property type="project" value="InterPro"/>
</dbReference>
<evidence type="ECO:0000313" key="2">
    <source>
        <dbReference type="EMBL" id="QIM52726.1"/>
    </source>
</evidence>
<dbReference type="PROSITE" id="PS50994">
    <property type="entry name" value="INTEGRASE"/>
    <property type="match status" value="1"/>
</dbReference>
<dbReference type="InterPro" id="IPR002514">
    <property type="entry name" value="Transposase_8"/>
</dbReference>
<dbReference type="InterPro" id="IPR025948">
    <property type="entry name" value="HTH-like_dom"/>
</dbReference>
<dbReference type="RefSeq" id="WP_166227328.1">
    <property type="nucleotide sequence ID" value="NZ_CP049989.1"/>
</dbReference>